<accession>A0A6G0VU40</accession>
<protein>
    <submittedName>
        <fullName evidence="1">FLYWCH-type domain-containing protein</fullName>
    </submittedName>
</protein>
<evidence type="ECO:0000313" key="1">
    <source>
        <dbReference type="EMBL" id="KAF0708536.1"/>
    </source>
</evidence>
<dbReference type="AlphaFoldDB" id="A0A6G0VU40"/>
<gene>
    <name evidence="1" type="ORF">FWK35_00034207</name>
</gene>
<evidence type="ECO:0000313" key="2">
    <source>
        <dbReference type="Proteomes" id="UP000478052"/>
    </source>
</evidence>
<proteinExistence type="predicted"/>
<organism evidence="1 2">
    <name type="scientific">Aphis craccivora</name>
    <name type="common">Cowpea aphid</name>
    <dbReference type="NCBI Taxonomy" id="307492"/>
    <lineage>
        <taxon>Eukaryota</taxon>
        <taxon>Metazoa</taxon>
        <taxon>Ecdysozoa</taxon>
        <taxon>Arthropoda</taxon>
        <taxon>Hexapoda</taxon>
        <taxon>Insecta</taxon>
        <taxon>Pterygota</taxon>
        <taxon>Neoptera</taxon>
        <taxon>Paraneoptera</taxon>
        <taxon>Hemiptera</taxon>
        <taxon>Sternorrhyncha</taxon>
        <taxon>Aphidomorpha</taxon>
        <taxon>Aphidoidea</taxon>
        <taxon>Aphididae</taxon>
        <taxon>Aphidini</taxon>
        <taxon>Aphis</taxon>
        <taxon>Aphis</taxon>
    </lineage>
</organism>
<keyword evidence="2" id="KW-1185">Reference proteome</keyword>
<dbReference type="Proteomes" id="UP000478052">
    <property type="component" value="Unassembled WGS sequence"/>
</dbReference>
<comment type="caution">
    <text evidence="1">The sequence shown here is derived from an EMBL/GenBank/DDBJ whole genome shotgun (WGS) entry which is preliminary data.</text>
</comment>
<sequence>MAEIINSNGGGKFLHIDGHLYYKHSENKGRLYWCFRPQSFIHDHAPNLEEVYVLKVMTDIKRKASEHPEAPPILRTELQQVPAGILAELREHQKRDPGSTVHSDEWRAYSTLKNYGFLH</sequence>
<name>A0A6G0VU40_APHCR</name>
<reference evidence="1 2" key="1">
    <citation type="submission" date="2019-08" db="EMBL/GenBank/DDBJ databases">
        <title>Whole genome of Aphis craccivora.</title>
        <authorList>
            <person name="Voronova N.V."/>
            <person name="Shulinski R.S."/>
            <person name="Bandarenka Y.V."/>
            <person name="Zhorov D.G."/>
            <person name="Warner D."/>
        </authorList>
    </citation>
    <scope>NUCLEOTIDE SEQUENCE [LARGE SCALE GENOMIC DNA]</scope>
    <source>
        <strain evidence="1">180601</strain>
        <tissue evidence="1">Whole Body</tissue>
    </source>
</reference>
<feature type="non-terminal residue" evidence="1">
    <location>
        <position position="119"/>
    </location>
</feature>
<dbReference type="OrthoDB" id="7788516at2759"/>
<dbReference type="EMBL" id="VUJU01012155">
    <property type="protein sequence ID" value="KAF0708536.1"/>
    <property type="molecule type" value="Genomic_DNA"/>
</dbReference>